<accession>A0A4V1J3S5</accession>
<dbReference type="Gene3D" id="3.30.780.10">
    <property type="entry name" value="SUI1-like domain"/>
    <property type="match status" value="1"/>
</dbReference>
<proteinExistence type="predicted"/>
<dbReference type="Pfam" id="PF25304">
    <property type="entry name" value="WHD_eIF2D"/>
    <property type="match status" value="1"/>
</dbReference>
<dbReference type="EMBL" id="ML004428">
    <property type="protein sequence ID" value="RKP33079.1"/>
    <property type="molecule type" value="Genomic_DNA"/>
</dbReference>
<dbReference type="InterPro" id="IPR039757">
    <property type="entry name" value="EIF2D"/>
</dbReference>
<dbReference type="InterPro" id="IPR039759">
    <property type="entry name" value="eIF2D_SUI1"/>
</dbReference>
<dbReference type="InterPro" id="IPR036877">
    <property type="entry name" value="SUI1_dom_sf"/>
</dbReference>
<sequence>MFKKKPQIKASSNIKSIERRALLAKICDTYGIQKSELLKEQELALLPATIKLATYHSDYQKGTIYIADGKPVWFSDRALPPYPSIYTLWAISGVLPVVLTNSFVIERVLDNANLMLPGCIPPFDRRMVQDAVVGIADYRAPTVVMAVGVCALNLSQFDVVQGYKGTAVVVKHYVGCGLFSLYDEKVQVPALVALSILKADEQALANEKRDEQTDTDPSAQEKALAQENTKSAVSVEDLLVEKLLLEETQQKGEETPELRTEEVDNFFVRSFIQAVKRTAIETPISSSTLMSDHVLKNLPRIDAKYKSIKKTTWKKSGKFLKHLEKLGFLSLKGKDANVTVIGITVPEDILVNFVTHKTGEAKGPTSKKNNSKMTVVSLYKPANKTRSVFSNLDLDCAKTYTAVELRMVVQEYVKKHQLVNKKLPKLVDLDATLGAATSHHIDIPLSRDALCTAFVQNCLPYYAIFRAGEEFDAALVKKGQPGKIKITTQTVLGRKTTTTVLNFEHFHIKLQRLAEDLKNVCSGSSAVHPCKQNPSVMEVMVQGPHGAMATEYLKSKGVPAAYIEFEDKSKGKRKR</sequence>
<dbReference type="PANTHER" id="PTHR12217:SF4">
    <property type="entry name" value="EUKARYOTIC TRANSLATION INITIATION FACTOR 2D"/>
    <property type="match status" value="1"/>
</dbReference>
<gene>
    <name evidence="3" type="ORF">METBISCDRAFT_29318</name>
</gene>
<dbReference type="AlphaFoldDB" id="A0A4V1J3S5"/>
<dbReference type="InterPro" id="IPR015947">
    <property type="entry name" value="PUA-like_sf"/>
</dbReference>
<dbReference type="CDD" id="cd21156">
    <property type="entry name" value="PUA_eIF2d-like"/>
    <property type="match status" value="1"/>
</dbReference>
<dbReference type="InterPro" id="IPR036885">
    <property type="entry name" value="SWIB_MDM2_dom_sf"/>
</dbReference>
<dbReference type="InterPro" id="IPR057429">
    <property type="entry name" value="WH_eIF2D"/>
</dbReference>
<evidence type="ECO:0000256" key="1">
    <source>
        <dbReference type="SAM" id="MobiDB-lite"/>
    </source>
</evidence>
<dbReference type="SUPFAM" id="SSF55159">
    <property type="entry name" value="eIF1-like"/>
    <property type="match status" value="1"/>
</dbReference>
<dbReference type="CDD" id="cd11608">
    <property type="entry name" value="eIF2D_C"/>
    <property type="match status" value="1"/>
</dbReference>
<dbReference type="PROSITE" id="PS50296">
    <property type="entry name" value="SUI1"/>
    <property type="match status" value="1"/>
</dbReference>
<dbReference type="OrthoDB" id="199771at2759"/>
<keyword evidence="4" id="KW-1185">Reference proteome</keyword>
<dbReference type="Gene3D" id="3.10.400.20">
    <property type="match status" value="1"/>
</dbReference>
<dbReference type="Proteomes" id="UP000268321">
    <property type="component" value="Unassembled WGS sequence"/>
</dbReference>
<dbReference type="Pfam" id="PF26291">
    <property type="entry name" value="SWIB_eIF2D"/>
    <property type="match status" value="1"/>
</dbReference>
<dbReference type="Pfam" id="PF26292">
    <property type="entry name" value="PUA_elF2D"/>
    <property type="match status" value="1"/>
</dbReference>
<dbReference type="SUPFAM" id="SSF47592">
    <property type="entry name" value="SWIB/MDM2 domain"/>
    <property type="match status" value="1"/>
</dbReference>
<organism evidence="3 4">
    <name type="scientific">Metschnikowia bicuspidata</name>
    <dbReference type="NCBI Taxonomy" id="27322"/>
    <lineage>
        <taxon>Eukaryota</taxon>
        <taxon>Fungi</taxon>
        <taxon>Dikarya</taxon>
        <taxon>Ascomycota</taxon>
        <taxon>Saccharomycotina</taxon>
        <taxon>Pichiomycetes</taxon>
        <taxon>Metschnikowiaceae</taxon>
        <taxon>Metschnikowia</taxon>
    </lineage>
</organism>
<evidence type="ECO:0000313" key="3">
    <source>
        <dbReference type="EMBL" id="RKP33079.1"/>
    </source>
</evidence>
<dbReference type="SUPFAM" id="SSF88697">
    <property type="entry name" value="PUA domain-like"/>
    <property type="match status" value="1"/>
</dbReference>
<dbReference type="Pfam" id="PF01253">
    <property type="entry name" value="SUI1"/>
    <property type="match status" value="1"/>
</dbReference>
<name>A0A4V1J3S5_9ASCO</name>
<feature type="region of interest" description="Disordered" evidence="1">
    <location>
        <begin position="205"/>
        <end position="226"/>
    </location>
</feature>
<dbReference type="Pfam" id="PF17832">
    <property type="entry name" value="Pre-PUA"/>
    <property type="match status" value="1"/>
</dbReference>
<dbReference type="InterPro" id="IPR058886">
    <property type="entry name" value="SWIB_eIF2D"/>
</dbReference>
<protein>
    <recommendedName>
        <fullName evidence="2">SUI1 domain-containing protein</fullName>
    </recommendedName>
</protein>
<reference evidence="4" key="1">
    <citation type="journal article" date="2018" name="Nat. Microbiol.">
        <title>Leveraging single-cell genomics to expand the fungal tree of life.</title>
        <authorList>
            <person name="Ahrendt S.R."/>
            <person name="Quandt C.A."/>
            <person name="Ciobanu D."/>
            <person name="Clum A."/>
            <person name="Salamov A."/>
            <person name="Andreopoulos B."/>
            <person name="Cheng J.F."/>
            <person name="Woyke T."/>
            <person name="Pelin A."/>
            <person name="Henrissat B."/>
            <person name="Reynolds N.K."/>
            <person name="Benny G.L."/>
            <person name="Smith M.E."/>
            <person name="James T.Y."/>
            <person name="Grigoriev I.V."/>
        </authorList>
    </citation>
    <scope>NUCLEOTIDE SEQUENCE [LARGE SCALE GENOMIC DNA]</scope>
    <source>
        <strain evidence="4">Baker2002</strain>
    </source>
</reference>
<dbReference type="PANTHER" id="PTHR12217">
    <property type="entry name" value="EUKARYOTIC TRANSLATION INITIATION FACTOR 2D"/>
    <property type="match status" value="1"/>
</dbReference>
<evidence type="ECO:0000313" key="4">
    <source>
        <dbReference type="Proteomes" id="UP000268321"/>
    </source>
</evidence>
<dbReference type="GO" id="GO:0001731">
    <property type="term" value="P:formation of translation preinitiation complex"/>
    <property type="evidence" value="ECO:0007669"/>
    <property type="project" value="InterPro"/>
</dbReference>
<dbReference type="GO" id="GO:0003743">
    <property type="term" value="F:translation initiation factor activity"/>
    <property type="evidence" value="ECO:0007669"/>
    <property type="project" value="InterPro"/>
</dbReference>
<feature type="domain" description="SUI1" evidence="2">
    <location>
        <begin position="484"/>
        <end position="557"/>
    </location>
</feature>
<evidence type="ECO:0000259" key="2">
    <source>
        <dbReference type="PROSITE" id="PS50296"/>
    </source>
</evidence>
<dbReference type="InterPro" id="IPR041366">
    <property type="entry name" value="Pre-PUA"/>
</dbReference>
<dbReference type="InterPro" id="IPR001950">
    <property type="entry name" value="SUI1"/>
</dbReference>
<dbReference type="InterPro" id="IPR048248">
    <property type="entry name" value="PUA_eIF2d-like"/>
</dbReference>